<dbReference type="InterPro" id="IPR001845">
    <property type="entry name" value="HTH_ArsR_DNA-bd_dom"/>
</dbReference>
<keyword evidence="1" id="KW-0805">Transcription regulation</keyword>
<organism evidence="5 6">
    <name type="scientific">Luteimonas salinilitoris</name>
    <dbReference type="NCBI Taxonomy" id="3237697"/>
    <lineage>
        <taxon>Bacteria</taxon>
        <taxon>Pseudomonadati</taxon>
        <taxon>Pseudomonadota</taxon>
        <taxon>Gammaproteobacteria</taxon>
        <taxon>Lysobacterales</taxon>
        <taxon>Lysobacteraceae</taxon>
        <taxon>Luteimonas</taxon>
    </lineage>
</organism>
<comment type="caution">
    <text evidence="5">The sequence shown here is derived from an EMBL/GenBank/DDBJ whole genome shotgun (WGS) entry which is preliminary data.</text>
</comment>
<dbReference type="PANTHER" id="PTHR33154">
    <property type="entry name" value="TRANSCRIPTIONAL REGULATOR, ARSR FAMILY"/>
    <property type="match status" value="1"/>
</dbReference>
<dbReference type="InterPro" id="IPR036390">
    <property type="entry name" value="WH_DNA-bd_sf"/>
</dbReference>
<keyword evidence="3" id="KW-0804">Transcription</keyword>
<dbReference type="SUPFAM" id="SSF46785">
    <property type="entry name" value="Winged helix' DNA-binding domain"/>
    <property type="match status" value="1"/>
</dbReference>
<dbReference type="PRINTS" id="PR00778">
    <property type="entry name" value="HTHARSR"/>
</dbReference>
<protein>
    <submittedName>
        <fullName evidence="5">Metalloregulator ArsR/SmtB family transcription factor</fullName>
    </submittedName>
</protein>
<dbReference type="PANTHER" id="PTHR33154:SF33">
    <property type="entry name" value="TRANSCRIPTIONAL REPRESSOR SDPR"/>
    <property type="match status" value="1"/>
</dbReference>
<evidence type="ECO:0000313" key="6">
    <source>
        <dbReference type="Proteomes" id="UP001566331"/>
    </source>
</evidence>
<dbReference type="PROSITE" id="PS50987">
    <property type="entry name" value="HTH_ARSR_2"/>
    <property type="match status" value="1"/>
</dbReference>
<dbReference type="CDD" id="cd00090">
    <property type="entry name" value="HTH_ARSR"/>
    <property type="match status" value="1"/>
</dbReference>
<dbReference type="RefSeq" id="WP_370564891.1">
    <property type="nucleotide sequence ID" value="NZ_JBFWIB010000011.1"/>
</dbReference>
<dbReference type="InterPro" id="IPR051081">
    <property type="entry name" value="HTH_MetalResp_TranReg"/>
</dbReference>
<evidence type="ECO:0000259" key="4">
    <source>
        <dbReference type="PROSITE" id="PS50987"/>
    </source>
</evidence>
<evidence type="ECO:0000256" key="2">
    <source>
        <dbReference type="ARBA" id="ARBA00023125"/>
    </source>
</evidence>
<keyword evidence="6" id="KW-1185">Reference proteome</keyword>
<gene>
    <name evidence="5" type="ORF">AB6713_10575</name>
</gene>
<proteinExistence type="predicted"/>
<dbReference type="EMBL" id="JBFWIC010000012">
    <property type="protein sequence ID" value="MEZ0475054.1"/>
    <property type="molecule type" value="Genomic_DNA"/>
</dbReference>
<evidence type="ECO:0000256" key="3">
    <source>
        <dbReference type="ARBA" id="ARBA00023163"/>
    </source>
</evidence>
<dbReference type="Gene3D" id="1.10.10.10">
    <property type="entry name" value="Winged helix-like DNA-binding domain superfamily/Winged helix DNA-binding domain"/>
    <property type="match status" value="1"/>
</dbReference>
<sequence>MAGIGSVFEALASQPRREILAYLSAQELTAGEIASRFAMSAPAISRHLSILESAGLVSSERRGQFVHYRLKADNLVNSLTGFAFEVCPTAGPLKRESRKLAKTGGKR</sequence>
<evidence type="ECO:0000313" key="5">
    <source>
        <dbReference type="EMBL" id="MEZ0475054.1"/>
    </source>
</evidence>
<dbReference type="SMART" id="SM00418">
    <property type="entry name" value="HTH_ARSR"/>
    <property type="match status" value="1"/>
</dbReference>
<name>A0ABV4HUK2_9GAMM</name>
<reference evidence="5 6" key="1">
    <citation type="submission" date="2024-07" db="EMBL/GenBank/DDBJ databases">
        <title>Luteimonas salilacus sp. nov., isolated from the shore soil of Salt Lake in Tibet of China.</title>
        <authorList>
            <person name="Zhang X."/>
            <person name="Li A."/>
        </authorList>
    </citation>
    <scope>NUCLEOTIDE SEQUENCE [LARGE SCALE GENOMIC DNA]</scope>
    <source>
        <strain evidence="5 6">B3-2-R+30</strain>
    </source>
</reference>
<dbReference type="Pfam" id="PF01022">
    <property type="entry name" value="HTH_5"/>
    <property type="match status" value="1"/>
</dbReference>
<dbReference type="Proteomes" id="UP001566331">
    <property type="component" value="Unassembled WGS sequence"/>
</dbReference>
<evidence type="ECO:0000256" key="1">
    <source>
        <dbReference type="ARBA" id="ARBA00023015"/>
    </source>
</evidence>
<accession>A0ABV4HUK2</accession>
<feature type="domain" description="HTH arsR-type" evidence="4">
    <location>
        <begin position="1"/>
        <end position="90"/>
    </location>
</feature>
<dbReference type="InterPro" id="IPR011991">
    <property type="entry name" value="ArsR-like_HTH"/>
</dbReference>
<keyword evidence="2" id="KW-0238">DNA-binding</keyword>
<dbReference type="InterPro" id="IPR036388">
    <property type="entry name" value="WH-like_DNA-bd_sf"/>
</dbReference>
<dbReference type="NCBIfam" id="NF033788">
    <property type="entry name" value="HTH_metalloreg"/>
    <property type="match status" value="1"/>
</dbReference>